<dbReference type="FunFam" id="1.10.510.10:FF:000315">
    <property type="entry name" value="membrane-associated tyrosine- and threonine-specific cdc2-inhibitory kinase"/>
    <property type="match status" value="1"/>
</dbReference>
<dbReference type="InterPro" id="IPR008271">
    <property type="entry name" value="Ser/Thr_kinase_AS"/>
</dbReference>
<gene>
    <name evidence="23" type="primary">Pkmyt1</name>
</gene>
<dbReference type="GO" id="GO:0110031">
    <property type="term" value="P:negative regulation of G2/MI transition of meiotic cell cycle"/>
    <property type="evidence" value="ECO:0007669"/>
    <property type="project" value="TreeGrafter"/>
</dbReference>
<name>A0A6F9DPK2_9ASCI</name>
<keyword evidence="11" id="KW-0333">Golgi apparatus</keyword>
<evidence type="ECO:0000259" key="22">
    <source>
        <dbReference type="PROSITE" id="PS50011"/>
    </source>
</evidence>
<dbReference type="EMBL" id="LR789051">
    <property type="protein sequence ID" value="CAB3264913.1"/>
    <property type="molecule type" value="mRNA"/>
</dbReference>
<keyword evidence="3" id="KW-0723">Serine/threonine-protein kinase</keyword>
<comment type="similarity">
    <text evidence="14">Belongs to the protein kinase superfamily. Ser/Thr protein kinase family. GCN2 subfamily.</text>
</comment>
<feature type="domain" description="Protein kinase" evidence="22">
    <location>
        <begin position="120"/>
        <end position="368"/>
    </location>
</feature>
<dbReference type="GO" id="GO:0051321">
    <property type="term" value="P:meiotic cell cycle"/>
    <property type="evidence" value="ECO:0007669"/>
    <property type="project" value="TreeGrafter"/>
</dbReference>
<dbReference type="Gene3D" id="1.10.510.10">
    <property type="entry name" value="Transferase(Phosphotransferase) domain 1"/>
    <property type="match status" value="1"/>
</dbReference>
<evidence type="ECO:0000256" key="5">
    <source>
        <dbReference type="ARBA" id="ARBA00022679"/>
    </source>
</evidence>
<sequence>MYNMVTPGKHVLFDNRNPLASSTPSEKLNRSRPLPKFIQNDKHHLFHFKKIQPGIDKALQPRSPVKSAPPVSRVFPHRSWAPEKAHAVSFRVADEPTGNSTMFSRFYNSDSSELYFEQCFIIEKKIGEGSFGEVMQVRSRDNSERCAVKRSREKFRSEADRKRKLDEVKKHEQLPSHPNCVKFIKAWEEKHRLYIQTELCRMSLQSYMEAQQSIPIQLIWKYFIDLLKGLYHIHSHGFIHFDVKPANIFVTENGSCKIGDYGLVVDRSSDDIDDAREGDNKYMAPELLEGVFSDKADVFSLGIAILEISCNLDLPSSGLSWQLLRQGYIPPECASKMPTDLCAMVRWLMTPDYKERPSVGQVLQHPVVLAYKQKLVPLNFFHQRFEALHRVICMLICFCLSFLAIPWEYCRKKISLPRAVSDKSIHQDLKAWDSSNSTVSSIEGDYINDLLEHVDHNRSNMFLTPDVHNRSYSCFTPTPRNSSPLANRAPRPNQDSPDISPLSHSKHRVAKKASMAQSMSDDFEFFLSDNSENEHSSDTDEAYREKLICSKPRNLLDMLNEVSDSDTSNTG</sequence>
<comment type="subcellular location">
    <subcellularLocation>
        <location evidence="1">Golgi apparatus membrane</location>
        <topology evidence="1">Peripheral membrane protein</topology>
    </subcellularLocation>
</comment>
<dbReference type="InterPro" id="IPR000719">
    <property type="entry name" value="Prot_kinase_dom"/>
</dbReference>
<keyword evidence="7 20" id="KW-0547">Nucleotide-binding</keyword>
<feature type="binding site" evidence="20">
    <location>
        <position position="149"/>
    </location>
    <ligand>
        <name>ATP</name>
        <dbReference type="ChEBI" id="CHEBI:30616"/>
    </ligand>
</feature>
<keyword evidence="13" id="KW-0131">Cell cycle</keyword>
<evidence type="ECO:0000256" key="20">
    <source>
        <dbReference type="PROSITE-ProRule" id="PRU10141"/>
    </source>
</evidence>
<evidence type="ECO:0000256" key="2">
    <source>
        <dbReference type="ARBA" id="ARBA00012513"/>
    </source>
</evidence>
<dbReference type="PROSITE" id="PS50011">
    <property type="entry name" value="PROTEIN_KINASE_DOM"/>
    <property type="match status" value="1"/>
</dbReference>
<keyword evidence="12" id="KW-0472">Membrane</keyword>
<dbReference type="InterPro" id="IPR050339">
    <property type="entry name" value="CC_SR_Kinase"/>
</dbReference>
<keyword evidence="5" id="KW-0808">Transferase</keyword>
<dbReference type="InterPro" id="IPR017441">
    <property type="entry name" value="Protein_kinase_ATP_BS"/>
</dbReference>
<dbReference type="CDD" id="cd14050">
    <property type="entry name" value="PKc_Myt1"/>
    <property type="match status" value="1"/>
</dbReference>
<comment type="function">
    <text evidence="17">Acts as a negative regulator of entry into mitosis (G2 to M transition) by phosphorylation of the CDK1 kinase specifically when CDK1 is complexed to cyclins. Mediates phosphorylation of CDK1 predominantly on 'Thr-14'. Also involved in Golgi fragmentation. May be involved in phosphorylation of CDK1 on 'Tyr-15' to a lesser degree, however tyrosine kinase activity is unclear and may be indirect.</text>
</comment>
<organism evidence="23">
    <name type="scientific">Phallusia mammillata</name>
    <dbReference type="NCBI Taxonomy" id="59560"/>
    <lineage>
        <taxon>Eukaryota</taxon>
        <taxon>Metazoa</taxon>
        <taxon>Chordata</taxon>
        <taxon>Tunicata</taxon>
        <taxon>Ascidiacea</taxon>
        <taxon>Phlebobranchia</taxon>
        <taxon>Ascidiidae</taxon>
        <taxon>Phallusia</taxon>
    </lineage>
</organism>
<dbReference type="GO" id="GO:0046872">
    <property type="term" value="F:metal ion binding"/>
    <property type="evidence" value="ECO:0007669"/>
    <property type="project" value="UniProtKB-KW"/>
</dbReference>
<dbReference type="SMART" id="SM00220">
    <property type="entry name" value="S_TKc"/>
    <property type="match status" value="1"/>
</dbReference>
<evidence type="ECO:0000256" key="11">
    <source>
        <dbReference type="ARBA" id="ARBA00023034"/>
    </source>
</evidence>
<feature type="region of interest" description="Disordered" evidence="21">
    <location>
        <begin position="478"/>
        <end position="514"/>
    </location>
</feature>
<evidence type="ECO:0000256" key="14">
    <source>
        <dbReference type="ARBA" id="ARBA00037982"/>
    </source>
</evidence>
<evidence type="ECO:0000256" key="21">
    <source>
        <dbReference type="SAM" id="MobiDB-lite"/>
    </source>
</evidence>
<keyword evidence="10" id="KW-0460">Magnesium</keyword>
<evidence type="ECO:0000256" key="19">
    <source>
        <dbReference type="ARBA" id="ARBA00084081"/>
    </source>
</evidence>
<proteinExistence type="evidence at transcript level"/>
<dbReference type="GO" id="GO:0005634">
    <property type="term" value="C:nucleus"/>
    <property type="evidence" value="ECO:0007669"/>
    <property type="project" value="TreeGrafter"/>
</dbReference>
<dbReference type="GO" id="GO:0000139">
    <property type="term" value="C:Golgi membrane"/>
    <property type="evidence" value="ECO:0007669"/>
    <property type="project" value="UniProtKB-SubCell"/>
</dbReference>
<dbReference type="InterPro" id="IPR011009">
    <property type="entry name" value="Kinase-like_dom_sf"/>
</dbReference>
<dbReference type="PANTHER" id="PTHR11042:SF183">
    <property type="entry name" value="MEMBRANE-ASSOCIATED TYROSINE- AND THREONINE-SPECIFIC CDC2-INHIBITORY KINASE"/>
    <property type="match status" value="1"/>
</dbReference>
<evidence type="ECO:0000256" key="16">
    <source>
        <dbReference type="ARBA" id="ARBA00048679"/>
    </source>
</evidence>
<dbReference type="SUPFAM" id="SSF56112">
    <property type="entry name" value="Protein kinase-like (PK-like)"/>
    <property type="match status" value="1"/>
</dbReference>
<evidence type="ECO:0000256" key="6">
    <source>
        <dbReference type="ARBA" id="ARBA00022723"/>
    </source>
</evidence>
<evidence type="ECO:0000313" key="23">
    <source>
        <dbReference type="EMBL" id="CAB3264913.1"/>
    </source>
</evidence>
<evidence type="ECO:0000256" key="1">
    <source>
        <dbReference type="ARBA" id="ARBA00004395"/>
    </source>
</evidence>
<keyword evidence="9 20" id="KW-0067">ATP-binding</keyword>
<dbReference type="GO" id="GO:0004674">
    <property type="term" value="F:protein serine/threonine kinase activity"/>
    <property type="evidence" value="ECO:0007669"/>
    <property type="project" value="UniProtKB-KW"/>
</dbReference>
<dbReference type="PROSITE" id="PS00107">
    <property type="entry name" value="PROTEIN_KINASE_ATP"/>
    <property type="match status" value="1"/>
</dbReference>
<dbReference type="PANTHER" id="PTHR11042">
    <property type="entry name" value="EUKARYOTIC TRANSLATION INITIATION FACTOR 2-ALPHA KINASE EIF2-ALPHA KINASE -RELATED"/>
    <property type="match status" value="1"/>
</dbReference>
<protein>
    <recommendedName>
        <fullName evidence="18">Membrane-associated tyrosine- and threonine-specific cdc2-inhibitory kinase</fullName>
        <ecNumber evidence="2">2.7.11.1</ecNumber>
    </recommendedName>
    <alternativeName>
        <fullName evidence="19">Myt1 kinase</fullName>
    </alternativeName>
</protein>
<keyword evidence="4" id="KW-0597">Phosphoprotein</keyword>
<accession>A0A6F9DPK2</accession>
<evidence type="ECO:0000256" key="17">
    <source>
        <dbReference type="ARBA" id="ARBA00056966"/>
    </source>
</evidence>
<dbReference type="AlphaFoldDB" id="A0A6F9DPK2"/>
<evidence type="ECO:0000256" key="18">
    <source>
        <dbReference type="ARBA" id="ARBA00074601"/>
    </source>
</evidence>
<dbReference type="FunFam" id="3.30.200.20:FF:000280">
    <property type="entry name" value="membrane-associated tyrosine- and threonine-specific cdc2-inhibitory kinase"/>
    <property type="match status" value="1"/>
</dbReference>
<evidence type="ECO:0000256" key="12">
    <source>
        <dbReference type="ARBA" id="ARBA00023136"/>
    </source>
</evidence>
<comment type="catalytic activity">
    <reaction evidence="16">
        <text>L-seryl-[protein] + ATP = O-phospho-L-seryl-[protein] + ADP + H(+)</text>
        <dbReference type="Rhea" id="RHEA:17989"/>
        <dbReference type="Rhea" id="RHEA-COMP:9863"/>
        <dbReference type="Rhea" id="RHEA-COMP:11604"/>
        <dbReference type="ChEBI" id="CHEBI:15378"/>
        <dbReference type="ChEBI" id="CHEBI:29999"/>
        <dbReference type="ChEBI" id="CHEBI:30616"/>
        <dbReference type="ChEBI" id="CHEBI:83421"/>
        <dbReference type="ChEBI" id="CHEBI:456216"/>
        <dbReference type="EC" id="2.7.11.1"/>
    </reaction>
</comment>
<dbReference type="Pfam" id="PF00069">
    <property type="entry name" value="Pkinase"/>
    <property type="match status" value="1"/>
</dbReference>
<dbReference type="Gene3D" id="3.30.200.20">
    <property type="entry name" value="Phosphorylase Kinase, domain 1"/>
    <property type="match status" value="1"/>
</dbReference>
<evidence type="ECO:0000256" key="4">
    <source>
        <dbReference type="ARBA" id="ARBA00022553"/>
    </source>
</evidence>
<evidence type="ECO:0000256" key="8">
    <source>
        <dbReference type="ARBA" id="ARBA00022777"/>
    </source>
</evidence>
<evidence type="ECO:0000256" key="9">
    <source>
        <dbReference type="ARBA" id="ARBA00022840"/>
    </source>
</evidence>
<evidence type="ECO:0000256" key="10">
    <source>
        <dbReference type="ARBA" id="ARBA00022842"/>
    </source>
</evidence>
<keyword evidence="6" id="KW-0479">Metal-binding</keyword>
<evidence type="ECO:0000256" key="7">
    <source>
        <dbReference type="ARBA" id="ARBA00022741"/>
    </source>
</evidence>
<dbReference type="GO" id="GO:0005524">
    <property type="term" value="F:ATP binding"/>
    <property type="evidence" value="ECO:0007669"/>
    <property type="project" value="UniProtKB-UniRule"/>
</dbReference>
<keyword evidence="8 23" id="KW-0418">Kinase</keyword>
<evidence type="ECO:0000256" key="3">
    <source>
        <dbReference type="ARBA" id="ARBA00022527"/>
    </source>
</evidence>
<dbReference type="EC" id="2.7.11.1" evidence="2"/>
<dbReference type="PROSITE" id="PS00108">
    <property type="entry name" value="PROTEIN_KINASE_ST"/>
    <property type="match status" value="1"/>
</dbReference>
<evidence type="ECO:0000256" key="13">
    <source>
        <dbReference type="ARBA" id="ARBA00023306"/>
    </source>
</evidence>
<comment type="catalytic activity">
    <reaction evidence="15">
        <text>L-threonyl-[protein] + ATP = O-phospho-L-threonyl-[protein] + ADP + H(+)</text>
        <dbReference type="Rhea" id="RHEA:46608"/>
        <dbReference type="Rhea" id="RHEA-COMP:11060"/>
        <dbReference type="Rhea" id="RHEA-COMP:11605"/>
        <dbReference type="ChEBI" id="CHEBI:15378"/>
        <dbReference type="ChEBI" id="CHEBI:30013"/>
        <dbReference type="ChEBI" id="CHEBI:30616"/>
        <dbReference type="ChEBI" id="CHEBI:61977"/>
        <dbReference type="ChEBI" id="CHEBI:456216"/>
        <dbReference type="EC" id="2.7.11.1"/>
    </reaction>
</comment>
<reference evidence="23" key="1">
    <citation type="submission" date="2020-04" db="EMBL/GenBank/DDBJ databases">
        <authorList>
            <person name="Neveu A P."/>
        </authorList>
    </citation>
    <scope>NUCLEOTIDE SEQUENCE</scope>
    <source>
        <tissue evidence="23">Whole embryo</tissue>
    </source>
</reference>
<evidence type="ECO:0000256" key="15">
    <source>
        <dbReference type="ARBA" id="ARBA00047899"/>
    </source>
</evidence>